<proteinExistence type="predicted"/>
<keyword evidence="1" id="KW-0805">Transcription regulation</keyword>
<evidence type="ECO:0000256" key="3">
    <source>
        <dbReference type="ARBA" id="ARBA00023163"/>
    </source>
</evidence>
<evidence type="ECO:0000256" key="2">
    <source>
        <dbReference type="ARBA" id="ARBA00023125"/>
    </source>
</evidence>
<dbReference type="PROSITE" id="PS50977">
    <property type="entry name" value="HTH_TETR_2"/>
    <property type="match status" value="1"/>
</dbReference>
<dbReference type="PRINTS" id="PR00455">
    <property type="entry name" value="HTHTETR"/>
</dbReference>
<dbReference type="InterPro" id="IPR009057">
    <property type="entry name" value="Homeodomain-like_sf"/>
</dbReference>
<keyword evidence="7" id="KW-1185">Reference proteome</keyword>
<feature type="DNA-binding region" description="H-T-H motif" evidence="4">
    <location>
        <begin position="36"/>
        <end position="55"/>
    </location>
</feature>
<dbReference type="RefSeq" id="WP_225250737.1">
    <property type="nucleotide sequence ID" value="NZ_JAIWIU010000072.1"/>
</dbReference>
<keyword evidence="3" id="KW-0804">Transcription</keyword>
<dbReference type="SUPFAM" id="SSF46689">
    <property type="entry name" value="Homeodomain-like"/>
    <property type="match status" value="1"/>
</dbReference>
<dbReference type="InterPro" id="IPR036271">
    <property type="entry name" value="Tet_transcr_reg_TetR-rel_C_sf"/>
</dbReference>
<reference evidence="7" key="1">
    <citation type="submission" date="2023-07" db="EMBL/GenBank/DDBJ databases">
        <title>Molecular identification of indigenous halophilic bacteria isolated from red sea cost, biodegradation of synthetic dyes and assessment of degraded metabolite toxicity.</title>
        <authorList>
            <person name="Chaieb K."/>
            <person name="Altayb H.N."/>
        </authorList>
    </citation>
    <scope>NUCLEOTIDE SEQUENCE [LARGE SCALE GENOMIC DNA]</scope>
    <source>
        <strain evidence="7">K20</strain>
    </source>
</reference>
<evidence type="ECO:0000313" key="6">
    <source>
        <dbReference type="EMBL" id="MCA2016836.1"/>
    </source>
</evidence>
<evidence type="ECO:0000256" key="4">
    <source>
        <dbReference type="PROSITE-ProRule" id="PRU00335"/>
    </source>
</evidence>
<dbReference type="InterPro" id="IPR001647">
    <property type="entry name" value="HTH_TetR"/>
</dbReference>
<dbReference type="InterPro" id="IPR050109">
    <property type="entry name" value="HTH-type_TetR-like_transc_reg"/>
</dbReference>
<name>A0ABS7YPM5_9VIBR</name>
<keyword evidence="2 4" id="KW-0238">DNA-binding</keyword>
<dbReference type="InterPro" id="IPR015292">
    <property type="entry name" value="Tscrpt_reg_YbiH_C"/>
</dbReference>
<sequence length="221" mass="24068">MTRRKTSTRVDGEITRQRILDAAGKLFAINGFAETTSKSIALEAGVDLASINYHFGSRNGLYQKVLAQAHSSIINIELLNNIAHSGQPAEKKLKAFIELLCNATRSGNEWQAQTLAREILAPTSNLAVLFNQELEPKLLIIRELLSEVTGIPIDAPQLAPCLLNVIAPCMVLLVAGQSVPGALQETANLPQQQLIEHMYHFALSGLLAMGEQYRLTHSSSS</sequence>
<evidence type="ECO:0000313" key="7">
    <source>
        <dbReference type="Proteomes" id="UP001199044"/>
    </source>
</evidence>
<dbReference type="Gene3D" id="1.10.357.10">
    <property type="entry name" value="Tetracycline Repressor, domain 2"/>
    <property type="match status" value="1"/>
</dbReference>
<evidence type="ECO:0000259" key="5">
    <source>
        <dbReference type="PROSITE" id="PS50977"/>
    </source>
</evidence>
<comment type="caution">
    <text evidence="6">The sequence shown here is derived from an EMBL/GenBank/DDBJ whole genome shotgun (WGS) entry which is preliminary data.</text>
</comment>
<dbReference type="Gene3D" id="1.10.10.60">
    <property type="entry name" value="Homeodomain-like"/>
    <property type="match status" value="1"/>
</dbReference>
<evidence type="ECO:0000256" key="1">
    <source>
        <dbReference type="ARBA" id="ARBA00023015"/>
    </source>
</evidence>
<organism evidence="6 7">
    <name type="scientific">Vibrio tritonius</name>
    <dbReference type="NCBI Taxonomy" id="1435069"/>
    <lineage>
        <taxon>Bacteria</taxon>
        <taxon>Pseudomonadati</taxon>
        <taxon>Pseudomonadota</taxon>
        <taxon>Gammaproteobacteria</taxon>
        <taxon>Vibrionales</taxon>
        <taxon>Vibrionaceae</taxon>
        <taxon>Vibrio</taxon>
    </lineage>
</organism>
<gene>
    <name evidence="6" type="ORF">LDJ79_11995</name>
</gene>
<feature type="domain" description="HTH tetR-type" evidence="5">
    <location>
        <begin position="13"/>
        <end position="73"/>
    </location>
</feature>
<protein>
    <submittedName>
        <fullName evidence="6">TetR/AcrR family transcriptional regulator</fullName>
    </submittedName>
</protein>
<dbReference type="PANTHER" id="PTHR30055:SF234">
    <property type="entry name" value="HTH-TYPE TRANSCRIPTIONAL REGULATOR BETI"/>
    <property type="match status" value="1"/>
</dbReference>
<dbReference type="Pfam" id="PF09209">
    <property type="entry name" value="CecR_C"/>
    <property type="match status" value="1"/>
</dbReference>
<dbReference type="SUPFAM" id="SSF48498">
    <property type="entry name" value="Tetracyclin repressor-like, C-terminal domain"/>
    <property type="match status" value="1"/>
</dbReference>
<dbReference type="Proteomes" id="UP001199044">
    <property type="component" value="Unassembled WGS sequence"/>
</dbReference>
<accession>A0ABS7YPM5</accession>
<dbReference type="PANTHER" id="PTHR30055">
    <property type="entry name" value="HTH-TYPE TRANSCRIPTIONAL REGULATOR RUTR"/>
    <property type="match status" value="1"/>
</dbReference>
<dbReference type="EMBL" id="JAIWIU010000072">
    <property type="protein sequence ID" value="MCA2016836.1"/>
    <property type="molecule type" value="Genomic_DNA"/>
</dbReference>
<dbReference type="Pfam" id="PF00440">
    <property type="entry name" value="TetR_N"/>
    <property type="match status" value="1"/>
</dbReference>